<name>A0A4Y7JH40_PAPSO</name>
<dbReference type="Proteomes" id="UP000316621">
    <property type="component" value="Chromosome 5"/>
</dbReference>
<evidence type="ECO:0000313" key="2">
    <source>
        <dbReference type="EMBL" id="RZC60077.1"/>
    </source>
</evidence>
<keyword evidence="3" id="KW-1185">Reference proteome</keyword>
<dbReference type="Gramene" id="RZC60077">
    <property type="protein sequence ID" value="RZC60077"/>
    <property type="gene ID" value="C5167_021834"/>
</dbReference>
<organism evidence="2 3">
    <name type="scientific">Papaver somniferum</name>
    <name type="common">Opium poppy</name>
    <dbReference type="NCBI Taxonomy" id="3469"/>
    <lineage>
        <taxon>Eukaryota</taxon>
        <taxon>Viridiplantae</taxon>
        <taxon>Streptophyta</taxon>
        <taxon>Embryophyta</taxon>
        <taxon>Tracheophyta</taxon>
        <taxon>Spermatophyta</taxon>
        <taxon>Magnoliopsida</taxon>
        <taxon>Ranunculales</taxon>
        <taxon>Papaveraceae</taxon>
        <taxon>Papaveroideae</taxon>
        <taxon>Papaver</taxon>
    </lineage>
</organism>
<dbReference type="AlphaFoldDB" id="A0A4Y7JH40"/>
<protein>
    <submittedName>
        <fullName evidence="2">Uncharacterized protein</fullName>
    </submittedName>
</protein>
<evidence type="ECO:0000313" key="3">
    <source>
        <dbReference type="Proteomes" id="UP000316621"/>
    </source>
</evidence>
<dbReference type="EMBL" id="CM010719">
    <property type="protein sequence ID" value="RZC60077.1"/>
    <property type="molecule type" value="Genomic_DNA"/>
</dbReference>
<proteinExistence type="predicted"/>
<evidence type="ECO:0000256" key="1">
    <source>
        <dbReference type="SAM" id="MobiDB-lite"/>
    </source>
</evidence>
<gene>
    <name evidence="2" type="ORF">C5167_021834</name>
</gene>
<reference evidence="2 3" key="1">
    <citation type="journal article" date="2018" name="Science">
        <title>The opium poppy genome and morphinan production.</title>
        <authorList>
            <person name="Guo L."/>
            <person name="Winzer T."/>
            <person name="Yang X."/>
            <person name="Li Y."/>
            <person name="Ning Z."/>
            <person name="He Z."/>
            <person name="Teodor R."/>
            <person name="Lu Y."/>
            <person name="Bowser T.A."/>
            <person name="Graham I.A."/>
            <person name="Ye K."/>
        </authorList>
    </citation>
    <scope>NUCLEOTIDE SEQUENCE [LARGE SCALE GENOMIC DNA]</scope>
    <source>
        <strain evidence="3">cv. HN1</strain>
        <tissue evidence="2">Leaves</tissue>
    </source>
</reference>
<sequence length="71" mass="8013">MYLCKKSPGVLLGSSTPRADSEAVSENNDDGADWDGCPCFTWIPLAPMFRLMPRKLLFLRSLHELLLYVLL</sequence>
<accession>A0A4Y7JH40</accession>
<feature type="region of interest" description="Disordered" evidence="1">
    <location>
        <begin position="1"/>
        <end position="30"/>
    </location>
</feature>